<dbReference type="Pfam" id="PF08069">
    <property type="entry name" value="Ribosomal_S13_N"/>
    <property type="match status" value="1"/>
</dbReference>
<dbReference type="Gene3D" id="1.10.287.10">
    <property type="entry name" value="S15/NS1, RNA-binding"/>
    <property type="match status" value="1"/>
</dbReference>
<dbReference type="FunFam" id="1.10.287.10:FF:000003">
    <property type="entry name" value="40S ribosomal protein S13"/>
    <property type="match status" value="1"/>
</dbReference>
<dbReference type="RefSeq" id="WP_048100158.1">
    <property type="nucleotide sequence ID" value="NZ_JFZT01000048.1"/>
</dbReference>
<dbReference type="HAMAP" id="MF_01343_A">
    <property type="entry name" value="Ribosomal_uS15_A"/>
    <property type="match status" value="1"/>
</dbReference>
<dbReference type="PANTHER" id="PTHR11885:SF6">
    <property type="entry name" value="SMALL RIBOSOMAL SUBUNIT PROTEIN US15"/>
    <property type="match status" value="1"/>
</dbReference>
<dbReference type="InterPro" id="IPR009068">
    <property type="entry name" value="uS15_NS1_RNA-bd_sf"/>
</dbReference>
<dbReference type="NCBIfam" id="NF006331">
    <property type="entry name" value="PRK08561.1"/>
    <property type="match status" value="1"/>
</dbReference>
<dbReference type="GO" id="GO:0006412">
    <property type="term" value="P:translation"/>
    <property type="evidence" value="ECO:0007669"/>
    <property type="project" value="UniProtKB-UniRule"/>
</dbReference>
<dbReference type="STRING" id="1160895.CM19_09770"/>
<dbReference type="SMART" id="SM01387">
    <property type="entry name" value="Ribosomal_S15"/>
    <property type="match status" value="1"/>
</dbReference>
<dbReference type="GO" id="GO:0003735">
    <property type="term" value="F:structural constituent of ribosome"/>
    <property type="evidence" value="ECO:0007669"/>
    <property type="project" value="InterPro"/>
</dbReference>
<dbReference type="Proteomes" id="UP000024332">
    <property type="component" value="Unassembled WGS sequence"/>
</dbReference>
<name>A0A031LJY5_9CREN</name>
<dbReference type="InterPro" id="IPR000589">
    <property type="entry name" value="Ribosomal_uS15"/>
</dbReference>
<keyword evidence="2 4" id="KW-0689">Ribosomal protein</keyword>
<evidence type="ECO:0000256" key="4">
    <source>
        <dbReference type="HAMAP-Rule" id="MF_01343"/>
    </source>
</evidence>
<keyword evidence="8" id="KW-1185">Reference proteome</keyword>
<comment type="similarity">
    <text evidence="1 4 5">Belongs to the universal ribosomal protein uS15 family.</text>
</comment>
<dbReference type="PANTHER" id="PTHR11885">
    <property type="entry name" value="RIBOSOMAL PROTEIN S15P/S13E"/>
    <property type="match status" value="1"/>
</dbReference>
<proteinExistence type="inferred from homology"/>
<dbReference type="InterPro" id="IPR012606">
    <property type="entry name" value="Ribosomal_uS15_N"/>
</dbReference>
<dbReference type="Gene3D" id="4.10.860.130">
    <property type="match status" value="1"/>
</dbReference>
<comment type="caution">
    <text evidence="7">The sequence shown here is derived from an EMBL/GenBank/DDBJ whole genome shotgun (WGS) entry which is preliminary data.</text>
</comment>
<gene>
    <name evidence="4" type="primary">rps15</name>
    <name evidence="7" type="ORF">CM19_09770</name>
</gene>
<evidence type="ECO:0000313" key="8">
    <source>
        <dbReference type="Proteomes" id="UP000024332"/>
    </source>
</evidence>
<feature type="domain" description="Small ribosomal subunit protein uS15 N-terminal" evidence="6">
    <location>
        <begin position="1"/>
        <end position="58"/>
    </location>
</feature>
<evidence type="ECO:0000256" key="3">
    <source>
        <dbReference type="ARBA" id="ARBA00023274"/>
    </source>
</evidence>
<organism evidence="7 8">
    <name type="scientific">Candidatus Acidianus copahuensis</name>
    <dbReference type="NCBI Taxonomy" id="1160895"/>
    <lineage>
        <taxon>Archaea</taxon>
        <taxon>Thermoproteota</taxon>
        <taxon>Thermoprotei</taxon>
        <taxon>Sulfolobales</taxon>
        <taxon>Sulfolobaceae</taxon>
        <taxon>Acidianus</taxon>
    </lineage>
</organism>
<dbReference type="AlphaFoldDB" id="A0A031LJY5"/>
<evidence type="ECO:0000259" key="6">
    <source>
        <dbReference type="SMART" id="SM01386"/>
    </source>
</evidence>
<dbReference type="PROSITE" id="PS00362">
    <property type="entry name" value="RIBOSOMAL_S15"/>
    <property type="match status" value="1"/>
</dbReference>
<reference evidence="7 8" key="1">
    <citation type="submission" date="2014-03" db="EMBL/GenBank/DDBJ databases">
        <title>Draft genome sequence of the novel thermoacidophilic archaea Acidianus copahuensis ALE1 strain, isolated from Copahue volcanic area in Neuquen Argentina.</title>
        <authorList>
            <person name="Urbieta M.S."/>
            <person name="Rascovan N."/>
            <person name="Castro C."/>
            <person name="Revale S."/>
            <person name="Giaveno M.A."/>
            <person name="Vazquez M.P."/>
            <person name="Donati E.R."/>
        </authorList>
    </citation>
    <scope>NUCLEOTIDE SEQUENCE [LARGE SCALE GENOMIC DNA]</scope>
    <source>
        <strain evidence="7 8">ALE1</strain>
    </source>
</reference>
<dbReference type="SUPFAM" id="SSF47060">
    <property type="entry name" value="S15/NS1 RNA-binding domain"/>
    <property type="match status" value="1"/>
</dbReference>
<evidence type="ECO:0000256" key="5">
    <source>
        <dbReference type="RuleBase" id="RU003919"/>
    </source>
</evidence>
<comment type="subunit">
    <text evidence="4">Part of the 30S ribosomal subunit.</text>
</comment>
<dbReference type="OrthoDB" id="6533at2157"/>
<dbReference type="EMBL" id="JFZT01000048">
    <property type="protein sequence ID" value="EZQ03108.1"/>
    <property type="molecule type" value="Genomic_DNA"/>
</dbReference>
<accession>A0A031LJY5</accession>
<dbReference type="GO" id="GO:0022627">
    <property type="term" value="C:cytosolic small ribosomal subunit"/>
    <property type="evidence" value="ECO:0007669"/>
    <property type="project" value="TreeGrafter"/>
</dbReference>
<evidence type="ECO:0000313" key="7">
    <source>
        <dbReference type="EMBL" id="EZQ03108.1"/>
    </source>
</evidence>
<evidence type="ECO:0000256" key="2">
    <source>
        <dbReference type="ARBA" id="ARBA00022980"/>
    </source>
</evidence>
<dbReference type="Pfam" id="PF00312">
    <property type="entry name" value="Ribosomal_S15"/>
    <property type="match status" value="1"/>
</dbReference>
<keyword evidence="3 4" id="KW-0687">Ribonucleoprotein</keyword>
<dbReference type="InterPro" id="IPR023029">
    <property type="entry name" value="Ribosomal_uS15_arc_euk"/>
</dbReference>
<evidence type="ECO:0000256" key="1">
    <source>
        <dbReference type="ARBA" id="ARBA00008434"/>
    </source>
</evidence>
<dbReference type="GO" id="GO:0070181">
    <property type="term" value="F:small ribosomal subunit rRNA binding"/>
    <property type="evidence" value="ECO:0007669"/>
    <property type="project" value="TreeGrafter"/>
</dbReference>
<dbReference type="CDD" id="cd00353">
    <property type="entry name" value="Ribosomal_S15p_S13e"/>
    <property type="match status" value="1"/>
</dbReference>
<sequence length="152" mass="17372">MNKKRARGKSHSTRPVRAGSPKWVRFTREEVEMLIEELAKRGYGSSMIGVILRDQYGIPLVKQITGKKVSVILQEKGLSPQIPEDLFNLIRKAVNVRRHLVEYPKDKVSKKGLEEIESKIRRLVNYYRVTGKLPANWRYDPAAAELLIASSS</sequence>
<protein>
    <recommendedName>
        <fullName evidence="4">Small ribosomal subunit protein uS15</fullName>
    </recommendedName>
</protein>
<dbReference type="SMART" id="SM01386">
    <property type="entry name" value="Ribosomal_S13_N"/>
    <property type="match status" value="1"/>
</dbReference>